<feature type="domain" description="B30.2/SPRY" evidence="5">
    <location>
        <begin position="1"/>
        <end position="180"/>
    </location>
</feature>
<dbReference type="PROSITE" id="PS50188">
    <property type="entry name" value="B302_SPRY"/>
    <property type="match status" value="1"/>
</dbReference>
<keyword evidence="1" id="KW-0479">Metal-binding</keyword>
<evidence type="ECO:0000313" key="7">
    <source>
        <dbReference type="Proteomes" id="UP001497482"/>
    </source>
</evidence>
<dbReference type="InterPro" id="IPR006574">
    <property type="entry name" value="PRY"/>
</dbReference>
<dbReference type="InterPro" id="IPR003877">
    <property type="entry name" value="SPRY_dom"/>
</dbReference>
<feature type="compositionally biased region" description="Polar residues" evidence="4">
    <location>
        <begin position="13"/>
        <end position="23"/>
    </location>
</feature>
<evidence type="ECO:0000259" key="5">
    <source>
        <dbReference type="PROSITE" id="PS50188"/>
    </source>
</evidence>
<dbReference type="InterPro" id="IPR051051">
    <property type="entry name" value="E3_ubiq-ligase_TRIM/RNF"/>
</dbReference>
<reference evidence="6 7" key="1">
    <citation type="submission" date="2024-04" db="EMBL/GenBank/DDBJ databases">
        <authorList>
            <person name="Waldvogel A.-M."/>
            <person name="Schoenle A."/>
        </authorList>
    </citation>
    <scope>NUCLEOTIDE SEQUENCE [LARGE SCALE GENOMIC DNA]</scope>
</reference>
<dbReference type="AlphaFoldDB" id="A0AAV2JPC8"/>
<dbReference type="Pfam" id="PF13765">
    <property type="entry name" value="PRY"/>
    <property type="match status" value="1"/>
</dbReference>
<dbReference type="PANTHER" id="PTHR25465">
    <property type="entry name" value="B-BOX DOMAIN CONTAINING"/>
    <property type="match status" value="1"/>
</dbReference>
<evidence type="ECO:0000256" key="2">
    <source>
        <dbReference type="ARBA" id="ARBA00022771"/>
    </source>
</evidence>
<keyword evidence="3" id="KW-0862">Zinc</keyword>
<dbReference type="PANTHER" id="PTHR25465:SF5">
    <property type="entry name" value="E3 UBIQUITIN_ISG15 LIGASE TRIM25-RELATED"/>
    <property type="match status" value="1"/>
</dbReference>
<dbReference type="InterPro" id="IPR043136">
    <property type="entry name" value="B30.2/SPRY_sf"/>
</dbReference>
<organism evidence="6 7">
    <name type="scientific">Knipowitschia caucasica</name>
    <name type="common">Caucasian dwarf goby</name>
    <name type="synonym">Pomatoschistus caucasicus</name>
    <dbReference type="NCBI Taxonomy" id="637954"/>
    <lineage>
        <taxon>Eukaryota</taxon>
        <taxon>Metazoa</taxon>
        <taxon>Chordata</taxon>
        <taxon>Craniata</taxon>
        <taxon>Vertebrata</taxon>
        <taxon>Euteleostomi</taxon>
        <taxon>Actinopterygii</taxon>
        <taxon>Neopterygii</taxon>
        <taxon>Teleostei</taxon>
        <taxon>Neoteleostei</taxon>
        <taxon>Acanthomorphata</taxon>
        <taxon>Gobiaria</taxon>
        <taxon>Gobiiformes</taxon>
        <taxon>Gobioidei</taxon>
        <taxon>Gobiidae</taxon>
        <taxon>Gobiinae</taxon>
        <taxon>Knipowitschia</taxon>
    </lineage>
</organism>
<evidence type="ECO:0000256" key="1">
    <source>
        <dbReference type="ARBA" id="ARBA00022723"/>
    </source>
</evidence>
<dbReference type="Proteomes" id="UP001497482">
    <property type="component" value="Chromosome 14"/>
</dbReference>
<dbReference type="GO" id="GO:0008270">
    <property type="term" value="F:zinc ion binding"/>
    <property type="evidence" value="ECO:0007669"/>
    <property type="project" value="UniProtKB-KW"/>
</dbReference>
<dbReference type="Pfam" id="PF00622">
    <property type="entry name" value="SPRY"/>
    <property type="match status" value="1"/>
</dbReference>
<dbReference type="GO" id="GO:0005737">
    <property type="term" value="C:cytoplasm"/>
    <property type="evidence" value="ECO:0007669"/>
    <property type="project" value="UniProtKB-ARBA"/>
</dbReference>
<dbReference type="SUPFAM" id="SSF49899">
    <property type="entry name" value="Concanavalin A-like lectins/glucanases"/>
    <property type="match status" value="1"/>
</dbReference>
<feature type="region of interest" description="Disordered" evidence="4">
    <location>
        <begin position="1"/>
        <end position="29"/>
    </location>
</feature>
<keyword evidence="2" id="KW-0863">Zinc-finger</keyword>
<gene>
    <name evidence="6" type="ORF">KC01_LOCUS10439</name>
</gene>
<evidence type="ECO:0000313" key="6">
    <source>
        <dbReference type="EMBL" id="CAL1579380.1"/>
    </source>
</evidence>
<evidence type="ECO:0000256" key="3">
    <source>
        <dbReference type="ARBA" id="ARBA00022833"/>
    </source>
</evidence>
<dbReference type="InterPro" id="IPR013320">
    <property type="entry name" value="ConA-like_dom_sf"/>
</dbReference>
<protein>
    <recommendedName>
        <fullName evidence="5">B30.2/SPRY domain-containing protein</fullName>
    </recommendedName>
</protein>
<sequence length="180" mass="20255">MNFDADTHHPNLKLSSNNTSVQHVSKELKHPPHPYRFDVLEQVLSKQKLLGRCFFQVEVQYKKSFIVGVCQGVGNMKSSCGGEEQLGDGPWSFGFGFDNGQCIFLNNADPRNLRCPDPPTGSPATMRVGIFLDHRAGVLVFYRILTDDTLVYICEIQNFFWEPLLAGVFLPEINSTAKFL</sequence>
<dbReference type="Gene3D" id="2.60.120.920">
    <property type="match status" value="1"/>
</dbReference>
<name>A0AAV2JPC8_KNICA</name>
<evidence type="ECO:0000256" key="4">
    <source>
        <dbReference type="SAM" id="MobiDB-lite"/>
    </source>
</evidence>
<dbReference type="InterPro" id="IPR001870">
    <property type="entry name" value="B30.2/SPRY"/>
</dbReference>
<dbReference type="EMBL" id="OZ035836">
    <property type="protein sequence ID" value="CAL1579380.1"/>
    <property type="molecule type" value="Genomic_DNA"/>
</dbReference>
<proteinExistence type="predicted"/>
<accession>A0AAV2JPC8</accession>
<keyword evidence="7" id="KW-1185">Reference proteome</keyword>